<reference evidence="11 12" key="1">
    <citation type="journal article" date="2011" name="Front. Microbiol.">
        <title>Genomic signatures of strain selection and enhancement in Bacillus atrophaeus var. globigii, a historical biowarfare simulant.</title>
        <authorList>
            <person name="Gibbons H.S."/>
            <person name="Broomall S.M."/>
            <person name="McNew L.A."/>
            <person name="Daligault H."/>
            <person name="Chapman C."/>
            <person name="Bruce D."/>
            <person name="Karavis M."/>
            <person name="Krepps M."/>
            <person name="McGregor P.A."/>
            <person name="Hong C."/>
            <person name="Park K.H."/>
            <person name="Akmal A."/>
            <person name="Feldman A."/>
            <person name="Lin J.S."/>
            <person name="Chang W.E."/>
            <person name="Higgs B.W."/>
            <person name="Demirev P."/>
            <person name="Lindquist J."/>
            <person name="Liem A."/>
            <person name="Fochler E."/>
            <person name="Read T.D."/>
            <person name="Tapia R."/>
            <person name="Johnson S."/>
            <person name="Bishop-Lilly K.A."/>
            <person name="Detter C."/>
            <person name="Han C."/>
            <person name="Sozhamannan S."/>
            <person name="Rosenzweig C.N."/>
            <person name="Skowronski E.W."/>
        </authorList>
    </citation>
    <scope>NUCLEOTIDE SEQUENCE [LARGE SCALE GENOMIC DNA]</scope>
    <source>
        <strain evidence="11 12">CC-PW-9</strain>
    </source>
</reference>
<evidence type="ECO:0000256" key="10">
    <source>
        <dbReference type="PIRSR" id="PIRSR600760-2"/>
    </source>
</evidence>
<sequence>MTKVLELNKLAEIARAAGQAVMDVYQSPHLGVEYKADNSPLTKADLASHDIICAELARFTPNTPILSEEEVNTPWSTRKSWERYWLVDPLDGTKEFVRRNGEFTVNIALIEKGEPVLGVVYAPAKDKLYLGGEGATATLNGEPIRVRSRPDDQPLQVVGSRSHQSPHLIDYVEKMGVPYELVGVGSSLKICFIADGTADLYPRLGPTSEWDTAAAHAILRAAGGEIYTLKEDLPLRYNQKRTLMNPNFVARAVLSIS</sequence>
<dbReference type="InterPro" id="IPR000760">
    <property type="entry name" value="Inositol_monophosphatase-like"/>
</dbReference>
<feature type="binding site" evidence="10">
    <location>
        <position position="88"/>
    </location>
    <ligand>
        <name>Mg(2+)</name>
        <dbReference type="ChEBI" id="CHEBI:18420"/>
        <label>1</label>
        <note>catalytic</note>
    </ligand>
</feature>
<comment type="catalytic activity">
    <reaction evidence="1 9">
        <text>adenosine 3',5'-bisphosphate + H2O = AMP + phosphate</text>
        <dbReference type="Rhea" id="RHEA:10040"/>
        <dbReference type="ChEBI" id="CHEBI:15377"/>
        <dbReference type="ChEBI" id="CHEBI:43474"/>
        <dbReference type="ChEBI" id="CHEBI:58343"/>
        <dbReference type="ChEBI" id="CHEBI:456215"/>
        <dbReference type="EC" id="3.1.3.7"/>
    </reaction>
</comment>
<feature type="binding site" evidence="10">
    <location>
        <position position="90"/>
    </location>
    <ligand>
        <name>Mg(2+)</name>
        <dbReference type="ChEBI" id="CHEBI:18420"/>
        <label>2</label>
    </ligand>
</feature>
<dbReference type="PANTHER" id="PTHR43028:SF5">
    <property type="entry name" value="3'(2'),5'-BISPHOSPHATE NUCLEOTIDASE 1"/>
    <property type="match status" value="1"/>
</dbReference>
<evidence type="ECO:0000313" key="12">
    <source>
        <dbReference type="Proteomes" id="UP000287996"/>
    </source>
</evidence>
<accession>A0A432ZQP3</accession>
<feature type="binding site" evidence="9">
    <location>
        <position position="68"/>
    </location>
    <ligand>
        <name>Mg(2+)</name>
        <dbReference type="ChEBI" id="CHEBI:18420"/>
        <label>1</label>
    </ligand>
</feature>
<feature type="binding site" evidence="9">
    <location>
        <position position="90"/>
    </location>
    <ligand>
        <name>Mg(2+)</name>
        <dbReference type="ChEBI" id="CHEBI:18420"/>
        <label>1</label>
    </ligand>
</feature>
<dbReference type="PROSITE" id="PS00630">
    <property type="entry name" value="IMP_2"/>
    <property type="match status" value="1"/>
</dbReference>
<evidence type="ECO:0000256" key="6">
    <source>
        <dbReference type="ARBA" id="ARBA00022801"/>
    </source>
</evidence>
<evidence type="ECO:0000256" key="3">
    <source>
        <dbReference type="ARBA" id="ARBA00022475"/>
    </source>
</evidence>
<evidence type="ECO:0000313" key="11">
    <source>
        <dbReference type="EMBL" id="RUO80255.1"/>
    </source>
</evidence>
<evidence type="ECO:0000256" key="2">
    <source>
        <dbReference type="ARBA" id="ARBA00005289"/>
    </source>
</evidence>
<dbReference type="InterPro" id="IPR006240">
    <property type="entry name" value="CysQ"/>
</dbReference>
<feature type="binding site" evidence="10">
    <location>
        <position position="211"/>
    </location>
    <ligand>
        <name>Mg(2+)</name>
        <dbReference type="ChEBI" id="CHEBI:18420"/>
        <label>1</label>
        <note>catalytic</note>
    </ligand>
</feature>
<dbReference type="GO" id="GO:0000103">
    <property type="term" value="P:sulfate assimilation"/>
    <property type="evidence" value="ECO:0007669"/>
    <property type="project" value="TreeGrafter"/>
</dbReference>
<dbReference type="FunFam" id="3.30.540.10:FF:000007">
    <property type="entry name" value="3'(2'),5'-bisphosphate nucleotidase CysQ"/>
    <property type="match status" value="1"/>
</dbReference>
<dbReference type="InterPro" id="IPR020583">
    <property type="entry name" value="Inositol_monoP_metal-BS"/>
</dbReference>
<feature type="binding site" evidence="9">
    <location>
        <position position="88"/>
    </location>
    <ligand>
        <name>Mg(2+)</name>
        <dbReference type="ChEBI" id="CHEBI:18420"/>
        <label>1</label>
    </ligand>
</feature>
<dbReference type="PROSITE" id="PS00629">
    <property type="entry name" value="IMP_1"/>
    <property type="match status" value="1"/>
</dbReference>
<dbReference type="Gene3D" id="3.40.190.80">
    <property type="match status" value="1"/>
</dbReference>
<feature type="binding site" evidence="10">
    <location>
        <position position="91"/>
    </location>
    <ligand>
        <name>Mg(2+)</name>
        <dbReference type="ChEBI" id="CHEBI:18420"/>
        <label>1</label>
        <note>catalytic</note>
    </ligand>
</feature>
<dbReference type="InterPro" id="IPR020550">
    <property type="entry name" value="Inositol_monophosphatase_CS"/>
</dbReference>
<feature type="binding site" evidence="10">
    <location>
        <position position="68"/>
    </location>
    <ligand>
        <name>Mg(2+)</name>
        <dbReference type="ChEBI" id="CHEBI:18420"/>
        <label>1</label>
        <note>catalytic</note>
    </ligand>
</feature>
<protein>
    <recommendedName>
        <fullName evidence="9">3'(2'),5'-bisphosphate nucleotidase CysQ</fullName>
        <ecNumber evidence="9">3.1.3.7</ecNumber>
    </recommendedName>
    <alternativeName>
        <fullName evidence="9">3'(2'),5-bisphosphonucleoside 3'(2')-phosphohydrolase</fullName>
    </alternativeName>
    <alternativeName>
        <fullName evidence="9">3'-phosphoadenosine 5'-phosphate phosphatase</fullName>
        <shortName evidence="9">PAP phosphatase</shortName>
    </alternativeName>
</protein>
<dbReference type="Proteomes" id="UP000287996">
    <property type="component" value="Unassembled WGS sequence"/>
</dbReference>
<dbReference type="EMBL" id="PIQH01000005">
    <property type="protein sequence ID" value="RUO80255.1"/>
    <property type="molecule type" value="Genomic_DNA"/>
</dbReference>
<dbReference type="AlphaFoldDB" id="A0A432ZQP3"/>
<dbReference type="GO" id="GO:0046854">
    <property type="term" value="P:phosphatidylinositol phosphate biosynthetic process"/>
    <property type="evidence" value="ECO:0007669"/>
    <property type="project" value="InterPro"/>
</dbReference>
<proteinExistence type="inferred from homology"/>
<dbReference type="CDD" id="cd01638">
    <property type="entry name" value="CysQ"/>
    <property type="match status" value="1"/>
</dbReference>
<evidence type="ECO:0000256" key="4">
    <source>
        <dbReference type="ARBA" id="ARBA00022519"/>
    </source>
</evidence>
<feature type="binding site" evidence="9">
    <location>
        <begin position="90"/>
        <end position="93"/>
    </location>
    <ligand>
        <name>substrate</name>
    </ligand>
</feature>
<keyword evidence="8 9" id="KW-0472">Membrane</keyword>
<keyword evidence="5 9" id="KW-0479">Metal-binding</keyword>
<dbReference type="SUPFAM" id="SSF56655">
    <property type="entry name" value="Carbohydrate phosphatase"/>
    <property type="match status" value="1"/>
</dbReference>
<comment type="subcellular location">
    <subcellularLocation>
        <location evidence="9">Cell inner membrane</location>
        <topology evidence="9">Peripheral membrane protein</topology>
        <orientation evidence="9">Cytoplasmic side</orientation>
    </subcellularLocation>
</comment>
<dbReference type="HAMAP" id="MF_02095">
    <property type="entry name" value="CysQ"/>
    <property type="match status" value="1"/>
</dbReference>
<evidence type="ECO:0000256" key="7">
    <source>
        <dbReference type="ARBA" id="ARBA00022842"/>
    </source>
</evidence>
<feature type="binding site" evidence="9">
    <location>
        <position position="88"/>
    </location>
    <ligand>
        <name>Mg(2+)</name>
        <dbReference type="ChEBI" id="CHEBI:18420"/>
        <label>2</label>
    </ligand>
</feature>
<dbReference type="RefSeq" id="WP_126841753.1">
    <property type="nucleotide sequence ID" value="NZ_PIQH01000005.1"/>
</dbReference>
<dbReference type="Gene3D" id="3.30.540.10">
    <property type="entry name" value="Fructose-1,6-Bisphosphatase, subunit A, domain 1"/>
    <property type="match status" value="1"/>
</dbReference>
<dbReference type="OrthoDB" id="9785695at2"/>
<dbReference type="GO" id="GO:0005886">
    <property type="term" value="C:plasma membrane"/>
    <property type="evidence" value="ECO:0007669"/>
    <property type="project" value="UniProtKB-SubCell"/>
</dbReference>
<evidence type="ECO:0000256" key="5">
    <source>
        <dbReference type="ARBA" id="ARBA00022723"/>
    </source>
</evidence>
<comment type="caution">
    <text evidence="11">The sequence shown here is derived from an EMBL/GenBank/DDBJ whole genome shotgun (WGS) entry which is preliminary data.</text>
</comment>
<feature type="binding site" evidence="9">
    <location>
        <position position="91"/>
    </location>
    <ligand>
        <name>Mg(2+)</name>
        <dbReference type="ChEBI" id="CHEBI:18420"/>
        <label>2</label>
    </ligand>
</feature>
<feature type="binding site" evidence="9">
    <location>
        <position position="68"/>
    </location>
    <ligand>
        <name>substrate</name>
    </ligand>
</feature>
<dbReference type="GO" id="GO:0008441">
    <property type="term" value="F:3'(2'),5'-bisphosphate nucleotidase activity"/>
    <property type="evidence" value="ECO:0007669"/>
    <property type="project" value="UniProtKB-UniRule"/>
</dbReference>
<dbReference type="Pfam" id="PF00459">
    <property type="entry name" value="Inositol_P"/>
    <property type="match status" value="1"/>
</dbReference>
<keyword evidence="6 9" id="KW-0378">Hydrolase</keyword>
<keyword evidence="3 9" id="KW-1003">Cell membrane</keyword>
<dbReference type="PANTHER" id="PTHR43028">
    <property type="entry name" value="3'(2'),5'-BISPHOSPHATE NUCLEOTIDASE 1"/>
    <property type="match status" value="1"/>
</dbReference>
<evidence type="ECO:0000256" key="8">
    <source>
        <dbReference type="ARBA" id="ARBA00023136"/>
    </source>
</evidence>
<feature type="binding site" evidence="9">
    <location>
        <position position="211"/>
    </location>
    <ligand>
        <name>substrate</name>
    </ligand>
</feature>
<evidence type="ECO:0000256" key="1">
    <source>
        <dbReference type="ARBA" id="ARBA00001625"/>
    </source>
</evidence>
<dbReference type="GO" id="GO:0000287">
    <property type="term" value="F:magnesium ion binding"/>
    <property type="evidence" value="ECO:0007669"/>
    <property type="project" value="UniProtKB-UniRule"/>
</dbReference>
<dbReference type="PRINTS" id="PR00377">
    <property type="entry name" value="IMPHPHTASES"/>
</dbReference>
<keyword evidence="7 9" id="KW-0460">Magnesium</keyword>
<organism evidence="11 12">
    <name type="scientific">Idiomarina tyrosinivorans</name>
    <dbReference type="NCBI Taxonomy" id="1445662"/>
    <lineage>
        <taxon>Bacteria</taxon>
        <taxon>Pseudomonadati</taxon>
        <taxon>Pseudomonadota</taxon>
        <taxon>Gammaproteobacteria</taxon>
        <taxon>Alteromonadales</taxon>
        <taxon>Idiomarinaceae</taxon>
        <taxon>Idiomarina</taxon>
    </lineage>
</organism>
<keyword evidence="12" id="KW-1185">Reference proteome</keyword>
<evidence type="ECO:0000256" key="9">
    <source>
        <dbReference type="HAMAP-Rule" id="MF_02095"/>
    </source>
</evidence>
<dbReference type="EC" id="3.1.3.7" evidence="9"/>
<comment type="similarity">
    <text evidence="2 9">Belongs to the inositol monophosphatase superfamily. CysQ family.</text>
</comment>
<gene>
    <name evidence="9 11" type="primary">cysQ</name>
    <name evidence="11" type="ORF">CWI84_06380</name>
</gene>
<dbReference type="InterPro" id="IPR050725">
    <property type="entry name" value="CysQ/Inositol_MonoPase"/>
</dbReference>
<keyword evidence="4 9" id="KW-0997">Cell inner membrane</keyword>
<dbReference type="GO" id="GO:0050427">
    <property type="term" value="P:3'-phosphoadenosine 5'-phosphosulfate metabolic process"/>
    <property type="evidence" value="ECO:0007669"/>
    <property type="project" value="TreeGrafter"/>
</dbReference>
<comment type="cofactor">
    <cofactor evidence="9 10">
        <name>Mg(2+)</name>
        <dbReference type="ChEBI" id="CHEBI:18420"/>
    </cofactor>
</comment>
<feature type="binding site" evidence="9">
    <location>
        <position position="211"/>
    </location>
    <ligand>
        <name>Mg(2+)</name>
        <dbReference type="ChEBI" id="CHEBI:18420"/>
        <label>2</label>
    </ligand>
</feature>
<name>A0A432ZQP3_9GAMM</name>
<dbReference type="NCBIfam" id="TIGR01331">
    <property type="entry name" value="bisphos_cysQ"/>
    <property type="match status" value="1"/>
</dbReference>
<comment type="function">
    <text evidence="9">Converts adenosine-3',5'-bisphosphate (PAP) to AMP.</text>
</comment>